<protein>
    <recommendedName>
        <fullName evidence="4">Lectin-like protein BA14k</fullName>
    </recommendedName>
</protein>
<dbReference type="AlphaFoldDB" id="A0A1G6NBQ0"/>
<dbReference type="Proteomes" id="UP000199245">
    <property type="component" value="Unassembled WGS sequence"/>
</dbReference>
<organism evidence="2 3">
    <name type="scientific">Bradyrhizobium brasilense</name>
    <dbReference type="NCBI Taxonomy" id="1419277"/>
    <lineage>
        <taxon>Bacteria</taxon>
        <taxon>Pseudomonadati</taxon>
        <taxon>Pseudomonadota</taxon>
        <taxon>Alphaproteobacteria</taxon>
        <taxon>Hyphomicrobiales</taxon>
        <taxon>Nitrobacteraceae</taxon>
        <taxon>Bradyrhizobium</taxon>
    </lineage>
</organism>
<feature type="chain" id="PRO_5011718061" description="Lectin-like protein BA14k" evidence="1">
    <location>
        <begin position="24"/>
        <end position="150"/>
    </location>
</feature>
<gene>
    <name evidence="2" type="ORF">SAMN05216337_100467</name>
</gene>
<feature type="signal peptide" evidence="1">
    <location>
        <begin position="1"/>
        <end position="23"/>
    </location>
</feature>
<proteinExistence type="predicted"/>
<evidence type="ECO:0008006" key="4">
    <source>
        <dbReference type="Google" id="ProtNLM"/>
    </source>
</evidence>
<evidence type="ECO:0000313" key="3">
    <source>
        <dbReference type="Proteomes" id="UP000199245"/>
    </source>
</evidence>
<reference evidence="2 3" key="1">
    <citation type="submission" date="2016-10" db="EMBL/GenBank/DDBJ databases">
        <authorList>
            <person name="de Groot N.N."/>
        </authorList>
    </citation>
    <scope>NUCLEOTIDE SEQUENCE [LARGE SCALE GENOMIC DNA]</scope>
    <source>
        <strain evidence="2 3">R5</strain>
    </source>
</reference>
<dbReference type="EMBL" id="FMZW01000004">
    <property type="protein sequence ID" value="SDC64615.1"/>
    <property type="molecule type" value="Genomic_DNA"/>
</dbReference>
<evidence type="ECO:0000256" key="1">
    <source>
        <dbReference type="SAM" id="SignalP"/>
    </source>
</evidence>
<sequence length="150" mass="15521">MMSLRVLGAAVIVASAVSSPASAQAVFSNPAACSSQFASANCLNRGAGSPYDSRRGYYQRRAAYREPVGPVGAAAGVAGAAVGTAAAIATAPFGGWRNSYAAYGTYDRPAAYGDYYAWNGDWNSYASHNGIVCRPGTYFKGSDGLQHLCQ</sequence>
<keyword evidence="1" id="KW-0732">Signal</keyword>
<accession>A0A1G6NBQ0</accession>
<dbReference type="RefSeq" id="WP_092080292.1">
    <property type="nucleotide sequence ID" value="NZ_FMZW01000004.1"/>
</dbReference>
<name>A0A1G6NBQ0_9BRAD</name>
<evidence type="ECO:0000313" key="2">
    <source>
        <dbReference type="EMBL" id="SDC64615.1"/>
    </source>
</evidence>